<gene>
    <name evidence="1" type="ORF">BU24DRAFT_236777</name>
</gene>
<sequence length="162" mass="17666">MPLTPGNMSSHQGFANRDLRSSQVTHISDRMQIPASDHNHLPGLRYPPHLDGSSDIRQFFTQTPSAAALRASGIANRPANHPPVRGPANVTDLLPWCTATGRLSEPQVIALSDVAGSLKELMLLSLRAIKEEGTRQAVESLLGPELARCVIEFWAEEWIADV</sequence>
<accession>A0A6A5XJF4</accession>
<evidence type="ECO:0000313" key="2">
    <source>
        <dbReference type="Proteomes" id="UP000799778"/>
    </source>
</evidence>
<name>A0A6A5XJF4_9PLEO</name>
<dbReference type="GeneID" id="54279642"/>
<dbReference type="Proteomes" id="UP000799778">
    <property type="component" value="Unassembled WGS sequence"/>
</dbReference>
<protein>
    <submittedName>
        <fullName evidence="1">Uncharacterized protein</fullName>
    </submittedName>
</protein>
<dbReference type="EMBL" id="ML978071">
    <property type="protein sequence ID" value="KAF2013398.1"/>
    <property type="molecule type" value="Genomic_DNA"/>
</dbReference>
<dbReference type="AlphaFoldDB" id="A0A6A5XJF4"/>
<proteinExistence type="predicted"/>
<evidence type="ECO:0000313" key="1">
    <source>
        <dbReference type="EMBL" id="KAF2013398.1"/>
    </source>
</evidence>
<keyword evidence="2" id="KW-1185">Reference proteome</keyword>
<dbReference type="OrthoDB" id="3791893at2759"/>
<dbReference type="RefSeq" id="XP_033381737.1">
    <property type="nucleotide sequence ID" value="XM_033522245.1"/>
</dbReference>
<organism evidence="1 2">
    <name type="scientific">Aaosphaeria arxii CBS 175.79</name>
    <dbReference type="NCBI Taxonomy" id="1450172"/>
    <lineage>
        <taxon>Eukaryota</taxon>
        <taxon>Fungi</taxon>
        <taxon>Dikarya</taxon>
        <taxon>Ascomycota</taxon>
        <taxon>Pezizomycotina</taxon>
        <taxon>Dothideomycetes</taxon>
        <taxon>Pleosporomycetidae</taxon>
        <taxon>Pleosporales</taxon>
        <taxon>Pleosporales incertae sedis</taxon>
        <taxon>Aaosphaeria</taxon>
    </lineage>
</organism>
<reference evidence="1" key="1">
    <citation type="journal article" date="2020" name="Stud. Mycol.">
        <title>101 Dothideomycetes genomes: a test case for predicting lifestyles and emergence of pathogens.</title>
        <authorList>
            <person name="Haridas S."/>
            <person name="Albert R."/>
            <person name="Binder M."/>
            <person name="Bloem J."/>
            <person name="Labutti K."/>
            <person name="Salamov A."/>
            <person name="Andreopoulos B."/>
            <person name="Baker S."/>
            <person name="Barry K."/>
            <person name="Bills G."/>
            <person name="Bluhm B."/>
            <person name="Cannon C."/>
            <person name="Castanera R."/>
            <person name="Culley D."/>
            <person name="Daum C."/>
            <person name="Ezra D."/>
            <person name="Gonzalez J."/>
            <person name="Henrissat B."/>
            <person name="Kuo A."/>
            <person name="Liang C."/>
            <person name="Lipzen A."/>
            <person name="Lutzoni F."/>
            <person name="Magnuson J."/>
            <person name="Mondo S."/>
            <person name="Nolan M."/>
            <person name="Ohm R."/>
            <person name="Pangilinan J."/>
            <person name="Park H.-J."/>
            <person name="Ramirez L."/>
            <person name="Alfaro M."/>
            <person name="Sun H."/>
            <person name="Tritt A."/>
            <person name="Yoshinaga Y."/>
            <person name="Zwiers L.-H."/>
            <person name="Turgeon B."/>
            <person name="Goodwin S."/>
            <person name="Spatafora J."/>
            <person name="Crous P."/>
            <person name="Grigoriev I."/>
        </authorList>
    </citation>
    <scope>NUCLEOTIDE SEQUENCE</scope>
    <source>
        <strain evidence="1">CBS 175.79</strain>
    </source>
</reference>